<dbReference type="GO" id="GO:0031080">
    <property type="term" value="C:nuclear pore outer ring"/>
    <property type="evidence" value="ECO:0007669"/>
    <property type="project" value="InterPro"/>
</dbReference>
<dbReference type="InParanoid" id="A0A1Y2FZ74"/>
<proteinExistence type="predicted"/>
<dbReference type="PANTHER" id="PTHR22806:SF0">
    <property type="entry name" value="NUCLEOPORIN NUP37"/>
    <property type="match status" value="1"/>
</dbReference>
<comment type="caution">
    <text evidence="1">The sequence shown here is derived from an EMBL/GenBank/DDBJ whole genome shotgun (WGS) entry which is preliminary data.</text>
</comment>
<accession>A0A1Y2FZ74</accession>
<dbReference type="SMART" id="SM00320">
    <property type="entry name" value="WD40"/>
    <property type="match status" value="3"/>
</dbReference>
<dbReference type="InterPro" id="IPR001680">
    <property type="entry name" value="WD40_rpt"/>
</dbReference>
<gene>
    <name evidence="1" type="ORF">BCR35DRAFT_329748</name>
</gene>
<protein>
    <submittedName>
        <fullName evidence="1">WD40-repeat-containing domain protein</fullName>
    </submittedName>
</protein>
<name>A0A1Y2FZ74_9BASI</name>
<dbReference type="InterPro" id="IPR036322">
    <property type="entry name" value="WD40_repeat_dom_sf"/>
</dbReference>
<evidence type="ECO:0000313" key="2">
    <source>
        <dbReference type="Proteomes" id="UP000193467"/>
    </source>
</evidence>
<dbReference type="Gene3D" id="2.130.10.10">
    <property type="entry name" value="YVTN repeat-like/Quinoprotein amine dehydrogenase"/>
    <property type="match status" value="1"/>
</dbReference>
<dbReference type="PANTHER" id="PTHR22806">
    <property type="entry name" value="NUCLEOPORIN NUP37 P37 -RELATED"/>
    <property type="match status" value="1"/>
</dbReference>
<reference evidence="1 2" key="1">
    <citation type="submission" date="2016-07" db="EMBL/GenBank/DDBJ databases">
        <title>Pervasive Adenine N6-methylation of Active Genes in Fungi.</title>
        <authorList>
            <consortium name="DOE Joint Genome Institute"/>
            <person name="Mondo S.J."/>
            <person name="Dannebaum R.O."/>
            <person name="Kuo R.C."/>
            <person name="Labutti K."/>
            <person name="Haridas S."/>
            <person name="Kuo A."/>
            <person name="Salamov A."/>
            <person name="Ahrendt S.R."/>
            <person name="Lipzen A."/>
            <person name="Sullivan W."/>
            <person name="Andreopoulos W.B."/>
            <person name="Clum A."/>
            <person name="Lindquist E."/>
            <person name="Daum C."/>
            <person name="Ramamoorthy G.K."/>
            <person name="Gryganskyi A."/>
            <person name="Culley D."/>
            <person name="Magnuson J.K."/>
            <person name="James T.Y."/>
            <person name="O'Malley M.A."/>
            <person name="Stajich J.E."/>
            <person name="Spatafora J.W."/>
            <person name="Visel A."/>
            <person name="Grigoriev I.V."/>
        </authorList>
    </citation>
    <scope>NUCLEOTIDE SEQUENCE [LARGE SCALE GENOMIC DNA]</scope>
    <source>
        <strain evidence="1 2">62-1032</strain>
    </source>
</reference>
<keyword evidence="2" id="KW-1185">Reference proteome</keyword>
<dbReference type="SUPFAM" id="SSF50978">
    <property type="entry name" value="WD40 repeat-like"/>
    <property type="match status" value="1"/>
</dbReference>
<dbReference type="OrthoDB" id="340259at2759"/>
<dbReference type="InterPro" id="IPR037626">
    <property type="entry name" value="NUP37"/>
</dbReference>
<dbReference type="EMBL" id="MCGR01000008">
    <property type="protein sequence ID" value="ORY88851.1"/>
    <property type="molecule type" value="Genomic_DNA"/>
</dbReference>
<dbReference type="Proteomes" id="UP000193467">
    <property type="component" value="Unassembled WGS sequence"/>
</dbReference>
<dbReference type="AlphaFoldDB" id="A0A1Y2FZ74"/>
<dbReference type="FunCoup" id="A0A1Y2FZ74">
    <property type="interactions" value="135"/>
</dbReference>
<evidence type="ECO:0000313" key="1">
    <source>
        <dbReference type="EMBL" id="ORY88851.1"/>
    </source>
</evidence>
<sequence>MSLADSVVFTQSPRLVYSSTESLSRVAFHPGSGALLAVGSETRVQIISVSKDEDGRWTTARAVARWSLFTDITSLAWSRRSTETYFELVVALASTNTLAVLTYSAELGARVRPFGIGLTSGRIHEVQCGRTVGQQQLVASVGDDGVLRLWDLAQEETPCRSILHPHPLRSVSFHPTNASQLLTLDSRGYLRLWHWPSSTLLLSLTEPQSLSARGTRGDAAHGEWNSADGGASLGAVIDGRWGVWDLRRLAGGNATGYGTAYGDECRGREVFGWNSRNPRQFATLSTSPHASALKIYTTSFPQAPRIVDVAPRPQQAQDMSWSPADDLIAVVVGHDLVLVDVAE</sequence>
<dbReference type="STRING" id="106004.A0A1Y2FZ74"/>
<dbReference type="InterPro" id="IPR015943">
    <property type="entry name" value="WD40/YVTN_repeat-like_dom_sf"/>
</dbReference>
<organism evidence="1 2">
    <name type="scientific">Leucosporidium creatinivorum</name>
    <dbReference type="NCBI Taxonomy" id="106004"/>
    <lineage>
        <taxon>Eukaryota</taxon>
        <taxon>Fungi</taxon>
        <taxon>Dikarya</taxon>
        <taxon>Basidiomycota</taxon>
        <taxon>Pucciniomycotina</taxon>
        <taxon>Microbotryomycetes</taxon>
        <taxon>Leucosporidiales</taxon>
        <taxon>Leucosporidium</taxon>
    </lineage>
</organism>